<proteinExistence type="predicted"/>
<name>A0A2R4PIT7_ECOLX</name>
<keyword evidence="1" id="KW-0614">Plasmid</keyword>
<reference evidence="1" key="1">
    <citation type="submission" date="2017-12" db="EMBL/GenBank/DDBJ databases">
        <title>Escherichia coli clinical isolates harbouring mcr-1 and mcr-1.5 genes recovered from an University Hospital in Buenos Aires, Argentina.</title>
        <authorList>
            <person name="Dabos L."/>
            <person name="Rodriguez C.H."/>
            <person name="Bonnin R."/>
            <person name="Nastro M."/>
            <person name="Famiglietti A."/>
            <person name="Naas T."/>
        </authorList>
    </citation>
    <scope>NUCLEOTIDE SEQUENCE</scope>
    <source>
        <strain evidence="1">1724</strain>
        <plasmid evidence="1">p1724</plasmid>
    </source>
</reference>
<organism evidence="1">
    <name type="scientific">Escherichia coli</name>
    <dbReference type="NCBI Taxonomy" id="562"/>
    <lineage>
        <taxon>Bacteria</taxon>
        <taxon>Pseudomonadati</taxon>
        <taxon>Pseudomonadota</taxon>
        <taxon>Gammaproteobacteria</taxon>
        <taxon>Enterobacterales</taxon>
        <taxon>Enterobacteriaceae</taxon>
        <taxon>Escherichia</taxon>
    </lineage>
</organism>
<geneLocation type="plasmid" evidence="1">
    <name>p1724</name>
</geneLocation>
<sequence>MHPGMFVSGCAALRGDVAPLLPGISFRPFYPLTLDNRSVLTYYKHIGSGWSPTTKAAQRQQIKMKTLTFNNGTVSVGDVFVSSWGYEQTNVNFYQVISVHGKKTVTVQEIRASVHRTHSMSGYKTPLLNDFCGEPLKRRVRDYYSTPAIEIEEFETAYKGSPEEKHEFTSYY</sequence>
<protein>
    <submittedName>
        <fullName evidence="1">Uncharacterized protein</fullName>
    </submittedName>
</protein>
<accession>A0A2R4PIT7</accession>
<dbReference type="EMBL" id="MG594800">
    <property type="protein sequence ID" value="AVX51864.1"/>
    <property type="molecule type" value="Genomic_DNA"/>
</dbReference>
<evidence type="ECO:0000313" key="1">
    <source>
        <dbReference type="EMBL" id="AVX51864.1"/>
    </source>
</evidence>
<dbReference type="AlphaFoldDB" id="A0A2R4PIT7"/>